<evidence type="ECO:0000313" key="9">
    <source>
        <dbReference type="EMBL" id="ORZ07303.1"/>
    </source>
</evidence>
<keyword evidence="6 7" id="KW-0472">Membrane</keyword>
<dbReference type="AlphaFoldDB" id="A0A1Y2GCZ2"/>
<comment type="subcellular location">
    <subcellularLocation>
        <location evidence="1">Endoplasmic reticulum membrane</location>
        <topology evidence="1">Multi-pass membrane protein</topology>
    </subcellularLocation>
</comment>
<feature type="domain" description="EXPERA" evidence="8">
    <location>
        <begin position="13"/>
        <end position="158"/>
    </location>
</feature>
<feature type="transmembrane region" description="Helical" evidence="7">
    <location>
        <begin position="15"/>
        <end position="37"/>
    </location>
</feature>
<evidence type="ECO:0000313" key="10">
    <source>
        <dbReference type="Proteomes" id="UP000193648"/>
    </source>
</evidence>
<dbReference type="InterPro" id="IPR033118">
    <property type="entry name" value="EXPERA"/>
</dbReference>
<dbReference type="OrthoDB" id="433124at2759"/>
<evidence type="ECO:0000256" key="1">
    <source>
        <dbReference type="ARBA" id="ARBA00004477"/>
    </source>
</evidence>
<dbReference type="PANTHER" id="PTHR31204:SF1">
    <property type="entry name" value="SIGMA INTRACELLULAR RECEPTOR 2"/>
    <property type="match status" value="1"/>
</dbReference>
<keyword evidence="3 7" id="KW-0812">Transmembrane</keyword>
<dbReference type="PIRSF" id="PIRSF031032">
    <property type="entry name" value="TMP_97_prd"/>
    <property type="match status" value="1"/>
</dbReference>
<dbReference type="EMBL" id="MCFF01000042">
    <property type="protein sequence ID" value="ORZ07303.1"/>
    <property type="molecule type" value="Genomic_DNA"/>
</dbReference>
<proteinExistence type="inferred from homology"/>
<evidence type="ECO:0000256" key="7">
    <source>
        <dbReference type="PIRNR" id="PIRNR031032"/>
    </source>
</evidence>
<dbReference type="RefSeq" id="XP_021877966.1">
    <property type="nucleotide sequence ID" value="XM_022030499.1"/>
</dbReference>
<evidence type="ECO:0000256" key="2">
    <source>
        <dbReference type="ARBA" id="ARBA00009096"/>
    </source>
</evidence>
<feature type="transmembrane region" description="Helical" evidence="7">
    <location>
        <begin position="101"/>
        <end position="120"/>
    </location>
</feature>
<dbReference type="GeneID" id="33572341"/>
<dbReference type="GO" id="GO:0005789">
    <property type="term" value="C:endoplasmic reticulum membrane"/>
    <property type="evidence" value="ECO:0007669"/>
    <property type="project" value="UniProtKB-SubCell"/>
</dbReference>
<reference evidence="9 10" key="1">
    <citation type="submission" date="2016-07" db="EMBL/GenBank/DDBJ databases">
        <title>Pervasive Adenine N6-methylation of Active Genes in Fungi.</title>
        <authorList>
            <consortium name="DOE Joint Genome Institute"/>
            <person name="Mondo S.J."/>
            <person name="Dannebaum R.O."/>
            <person name="Kuo R.C."/>
            <person name="Labutti K."/>
            <person name="Haridas S."/>
            <person name="Kuo A."/>
            <person name="Salamov A."/>
            <person name="Ahrendt S.R."/>
            <person name="Lipzen A."/>
            <person name="Sullivan W."/>
            <person name="Andreopoulos W.B."/>
            <person name="Clum A."/>
            <person name="Lindquist E."/>
            <person name="Daum C."/>
            <person name="Ramamoorthy G.K."/>
            <person name="Gryganskyi A."/>
            <person name="Culley D."/>
            <person name="Magnuson J.K."/>
            <person name="James T.Y."/>
            <person name="O'Malley M.A."/>
            <person name="Stajich J.E."/>
            <person name="Spatafora J.W."/>
            <person name="Visel A."/>
            <person name="Grigoriev I.V."/>
        </authorList>
    </citation>
    <scope>NUCLEOTIDE SEQUENCE [LARGE SCALE GENOMIC DNA]</scope>
    <source>
        <strain evidence="9 10">NRRL 3116</strain>
    </source>
</reference>
<organism evidence="9 10">
    <name type="scientific">Lobosporangium transversale</name>
    <dbReference type="NCBI Taxonomy" id="64571"/>
    <lineage>
        <taxon>Eukaryota</taxon>
        <taxon>Fungi</taxon>
        <taxon>Fungi incertae sedis</taxon>
        <taxon>Mucoromycota</taxon>
        <taxon>Mortierellomycotina</taxon>
        <taxon>Mortierellomycetes</taxon>
        <taxon>Mortierellales</taxon>
        <taxon>Mortierellaceae</taxon>
        <taxon>Lobosporangium</taxon>
    </lineage>
</organism>
<name>A0A1Y2GCZ2_9FUNG</name>
<dbReference type="InterPro" id="IPR051987">
    <property type="entry name" value="Sigma-2_receptor-like"/>
</dbReference>
<dbReference type="PROSITE" id="PS51751">
    <property type="entry name" value="EXPERA"/>
    <property type="match status" value="1"/>
</dbReference>
<dbReference type="InterPro" id="IPR016964">
    <property type="entry name" value="Sigma2_recept"/>
</dbReference>
<dbReference type="STRING" id="64571.A0A1Y2GCZ2"/>
<comment type="caution">
    <text evidence="9">The sequence shown here is derived from an EMBL/GenBank/DDBJ whole genome shotgun (WGS) entry which is preliminary data.</text>
</comment>
<gene>
    <name evidence="9" type="ORF">BCR41DRAFT_424886</name>
</gene>
<dbReference type="Pfam" id="PF05241">
    <property type="entry name" value="EBP"/>
    <property type="match status" value="1"/>
</dbReference>
<evidence type="ECO:0000256" key="5">
    <source>
        <dbReference type="ARBA" id="ARBA00022989"/>
    </source>
</evidence>
<comment type="similarity">
    <text evidence="2">Belongs to the TMEM97/sigma-2 receptor family.</text>
</comment>
<keyword evidence="4 7" id="KW-0256">Endoplasmic reticulum</keyword>
<protein>
    <recommendedName>
        <fullName evidence="7">Efficient mitochondria targeting-associated protein 19</fullName>
    </recommendedName>
</protein>
<evidence type="ECO:0000256" key="3">
    <source>
        <dbReference type="ARBA" id="ARBA00022692"/>
    </source>
</evidence>
<keyword evidence="5 7" id="KW-1133">Transmembrane helix</keyword>
<dbReference type="FunCoup" id="A0A1Y2GCZ2">
    <property type="interactions" value="151"/>
</dbReference>
<evidence type="ECO:0000256" key="4">
    <source>
        <dbReference type="ARBA" id="ARBA00022824"/>
    </source>
</evidence>
<sequence>MSSTRVPLTERPKDLAMFIYFVTHIPTTILMDIVPLYPSFMKPYVQPLVQFTEYYVDTYKDPFIADRSLIWFNTFLHMEGLIQLPIFFFAAWGLYHNKRSIALWICVYAAHVITTVLPCIATLNFGTAKDFPFHITDKQKLFLISLYTPWFLFPAWMLYECFHRVRSNERSIVSSQADKKQQ</sequence>
<evidence type="ECO:0000256" key="6">
    <source>
        <dbReference type="ARBA" id="ARBA00023136"/>
    </source>
</evidence>
<dbReference type="Proteomes" id="UP000193648">
    <property type="component" value="Unassembled WGS sequence"/>
</dbReference>
<feature type="transmembrane region" description="Helical" evidence="7">
    <location>
        <begin position="141"/>
        <end position="159"/>
    </location>
</feature>
<dbReference type="InParanoid" id="A0A1Y2GCZ2"/>
<dbReference type="PANTHER" id="PTHR31204">
    <property type="entry name" value="SIGMA INTRACELLULAR RECEPTOR 2"/>
    <property type="match status" value="1"/>
</dbReference>
<accession>A0A1Y2GCZ2</accession>
<evidence type="ECO:0000259" key="8">
    <source>
        <dbReference type="PROSITE" id="PS51751"/>
    </source>
</evidence>
<keyword evidence="10" id="KW-1185">Reference proteome</keyword>
<feature type="transmembrane region" description="Helical" evidence="7">
    <location>
        <begin position="69"/>
        <end position="95"/>
    </location>
</feature>